<sequence length="369" mass="41864">MEKAIRAFIWGGPSLKWALNHVSWLKVCLPKEEGGLGLKRIGDWSKAALGARFWEVAVGSKSFWADWVSKRLWIRPQVQYLIFSGEGIAIGADPWIHGHNLLELITPLSSPTADLTNLSVAELIRQEKWHKPGWWDPNWDTVWSQITELECGGPGVDTLIWPHSISGALSTTSAWEFFRNAGAKVKWAKWIWQKYQPIKFSACAWLALQGKTPTLEQLQSKGLVRGTSCCLCQSGSESVDHLFLNCSFSAYLWAAVLRKMGAKRPRHPQLPSFLEWLDKNFPVGVPKAIMQVVFVTVIWSIWKERCQRRFYSKETHKSAVLRLISLYVQIAFQGKELREVWGSEIKKKGMMEGLNKGFKGPSRGAATRE</sequence>
<protein>
    <recommendedName>
        <fullName evidence="1">Reverse transcriptase zinc-binding domain-containing protein</fullName>
    </recommendedName>
</protein>
<feature type="domain" description="Reverse transcriptase zinc-binding" evidence="1">
    <location>
        <begin position="170"/>
        <end position="253"/>
    </location>
</feature>
<dbReference type="PANTHER" id="PTHR33116">
    <property type="entry name" value="REVERSE TRANSCRIPTASE ZINC-BINDING DOMAIN-CONTAINING PROTEIN-RELATED-RELATED"/>
    <property type="match status" value="1"/>
</dbReference>
<reference evidence="2" key="1">
    <citation type="journal article" date="2023" name="Nat. Commun.">
        <title>Diploid and tetraploid genomes of Acorus and the evolution of monocots.</title>
        <authorList>
            <person name="Ma L."/>
            <person name="Liu K.W."/>
            <person name="Li Z."/>
            <person name="Hsiao Y.Y."/>
            <person name="Qi Y."/>
            <person name="Fu T."/>
            <person name="Tang G.D."/>
            <person name="Zhang D."/>
            <person name="Sun W.H."/>
            <person name="Liu D.K."/>
            <person name="Li Y."/>
            <person name="Chen G.Z."/>
            <person name="Liu X.D."/>
            <person name="Liao X.Y."/>
            <person name="Jiang Y.T."/>
            <person name="Yu X."/>
            <person name="Hao Y."/>
            <person name="Huang J."/>
            <person name="Zhao X.W."/>
            <person name="Ke S."/>
            <person name="Chen Y.Y."/>
            <person name="Wu W.L."/>
            <person name="Hsu J.L."/>
            <person name="Lin Y.F."/>
            <person name="Huang M.D."/>
            <person name="Li C.Y."/>
            <person name="Huang L."/>
            <person name="Wang Z.W."/>
            <person name="Zhao X."/>
            <person name="Zhong W.Y."/>
            <person name="Peng D.H."/>
            <person name="Ahmad S."/>
            <person name="Lan S."/>
            <person name="Zhang J.S."/>
            <person name="Tsai W.C."/>
            <person name="Van de Peer Y."/>
            <person name="Liu Z.J."/>
        </authorList>
    </citation>
    <scope>NUCLEOTIDE SEQUENCE</scope>
    <source>
        <strain evidence="2">CP</strain>
    </source>
</reference>
<gene>
    <name evidence="2" type="ORF">QJS10_CPB12g00627</name>
</gene>
<comment type="caution">
    <text evidence="2">The sequence shown here is derived from an EMBL/GenBank/DDBJ whole genome shotgun (WGS) entry which is preliminary data.</text>
</comment>
<evidence type="ECO:0000313" key="2">
    <source>
        <dbReference type="EMBL" id="KAK1302677.1"/>
    </source>
</evidence>
<dbReference type="Pfam" id="PF13966">
    <property type="entry name" value="zf-RVT"/>
    <property type="match status" value="1"/>
</dbReference>
<dbReference type="Proteomes" id="UP001180020">
    <property type="component" value="Unassembled WGS sequence"/>
</dbReference>
<dbReference type="InterPro" id="IPR026960">
    <property type="entry name" value="RVT-Znf"/>
</dbReference>
<keyword evidence="3" id="KW-1185">Reference proteome</keyword>
<proteinExistence type="predicted"/>
<accession>A0AAV9DRR0</accession>
<reference evidence="2" key="2">
    <citation type="submission" date="2023-06" db="EMBL/GenBank/DDBJ databases">
        <authorList>
            <person name="Ma L."/>
            <person name="Liu K.-W."/>
            <person name="Li Z."/>
            <person name="Hsiao Y.-Y."/>
            <person name="Qi Y."/>
            <person name="Fu T."/>
            <person name="Tang G."/>
            <person name="Zhang D."/>
            <person name="Sun W.-H."/>
            <person name="Liu D.-K."/>
            <person name="Li Y."/>
            <person name="Chen G.-Z."/>
            <person name="Liu X.-D."/>
            <person name="Liao X.-Y."/>
            <person name="Jiang Y.-T."/>
            <person name="Yu X."/>
            <person name="Hao Y."/>
            <person name="Huang J."/>
            <person name="Zhao X.-W."/>
            <person name="Ke S."/>
            <person name="Chen Y.-Y."/>
            <person name="Wu W.-L."/>
            <person name="Hsu J.-L."/>
            <person name="Lin Y.-F."/>
            <person name="Huang M.-D."/>
            <person name="Li C.-Y."/>
            <person name="Huang L."/>
            <person name="Wang Z.-W."/>
            <person name="Zhao X."/>
            <person name="Zhong W.-Y."/>
            <person name="Peng D.-H."/>
            <person name="Ahmad S."/>
            <person name="Lan S."/>
            <person name="Zhang J.-S."/>
            <person name="Tsai W.-C."/>
            <person name="Van De Peer Y."/>
            <person name="Liu Z.-J."/>
        </authorList>
    </citation>
    <scope>NUCLEOTIDE SEQUENCE</scope>
    <source>
        <strain evidence="2">CP</strain>
        <tissue evidence="2">Leaves</tissue>
    </source>
</reference>
<name>A0AAV9DRR0_ACOCL</name>
<dbReference type="PANTHER" id="PTHR33116:SF80">
    <property type="entry name" value="REVERSE TRANSCRIPTASE ZINC-BINDING DOMAIN-CONTAINING PROTEIN"/>
    <property type="match status" value="1"/>
</dbReference>
<dbReference type="AlphaFoldDB" id="A0AAV9DRR0"/>
<organism evidence="2 3">
    <name type="scientific">Acorus calamus</name>
    <name type="common">Sweet flag</name>
    <dbReference type="NCBI Taxonomy" id="4465"/>
    <lineage>
        <taxon>Eukaryota</taxon>
        <taxon>Viridiplantae</taxon>
        <taxon>Streptophyta</taxon>
        <taxon>Embryophyta</taxon>
        <taxon>Tracheophyta</taxon>
        <taxon>Spermatophyta</taxon>
        <taxon>Magnoliopsida</taxon>
        <taxon>Liliopsida</taxon>
        <taxon>Acoraceae</taxon>
        <taxon>Acorus</taxon>
    </lineage>
</organism>
<dbReference type="EMBL" id="JAUJYO010000012">
    <property type="protein sequence ID" value="KAK1302677.1"/>
    <property type="molecule type" value="Genomic_DNA"/>
</dbReference>
<evidence type="ECO:0000259" key="1">
    <source>
        <dbReference type="Pfam" id="PF13966"/>
    </source>
</evidence>
<evidence type="ECO:0000313" key="3">
    <source>
        <dbReference type="Proteomes" id="UP001180020"/>
    </source>
</evidence>